<sequence>MERSVDRGAAVQARHYCQTGGPNTIGINEAMFSKRKYSRGRVVGGQWVLGSICRVTRECFSVAVADRTANILVSIIQELGASATIIYTDVKIVLPIE</sequence>
<protein>
    <submittedName>
        <fullName evidence="1">Uncharacterized protein</fullName>
    </submittedName>
</protein>
<name>A0AAE0ZJW9_9GAST</name>
<reference evidence="1" key="1">
    <citation type="journal article" date="2023" name="G3 (Bethesda)">
        <title>A reference genome for the long-term kleptoplast-retaining sea slug Elysia crispata morphotype clarki.</title>
        <authorList>
            <person name="Eastman K.E."/>
            <person name="Pendleton A.L."/>
            <person name="Shaikh M.A."/>
            <person name="Suttiyut T."/>
            <person name="Ogas R."/>
            <person name="Tomko P."/>
            <person name="Gavelis G."/>
            <person name="Widhalm J.R."/>
            <person name="Wisecaver J.H."/>
        </authorList>
    </citation>
    <scope>NUCLEOTIDE SEQUENCE</scope>
    <source>
        <strain evidence="1">ECLA1</strain>
    </source>
</reference>
<organism evidence="1 2">
    <name type="scientific">Elysia crispata</name>
    <name type="common">lettuce slug</name>
    <dbReference type="NCBI Taxonomy" id="231223"/>
    <lineage>
        <taxon>Eukaryota</taxon>
        <taxon>Metazoa</taxon>
        <taxon>Spiralia</taxon>
        <taxon>Lophotrochozoa</taxon>
        <taxon>Mollusca</taxon>
        <taxon>Gastropoda</taxon>
        <taxon>Heterobranchia</taxon>
        <taxon>Euthyneura</taxon>
        <taxon>Panpulmonata</taxon>
        <taxon>Sacoglossa</taxon>
        <taxon>Placobranchoidea</taxon>
        <taxon>Plakobranchidae</taxon>
        <taxon>Elysia</taxon>
    </lineage>
</organism>
<comment type="caution">
    <text evidence="1">The sequence shown here is derived from an EMBL/GenBank/DDBJ whole genome shotgun (WGS) entry which is preliminary data.</text>
</comment>
<gene>
    <name evidence="1" type="ORF">RRG08_029941</name>
</gene>
<dbReference type="AlphaFoldDB" id="A0AAE0ZJW9"/>
<evidence type="ECO:0000313" key="1">
    <source>
        <dbReference type="EMBL" id="KAK3770286.1"/>
    </source>
</evidence>
<keyword evidence="2" id="KW-1185">Reference proteome</keyword>
<accession>A0AAE0ZJW9</accession>
<dbReference type="EMBL" id="JAWDGP010003856">
    <property type="protein sequence ID" value="KAK3770286.1"/>
    <property type="molecule type" value="Genomic_DNA"/>
</dbReference>
<evidence type="ECO:0000313" key="2">
    <source>
        <dbReference type="Proteomes" id="UP001283361"/>
    </source>
</evidence>
<proteinExistence type="predicted"/>
<dbReference type="Proteomes" id="UP001283361">
    <property type="component" value="Unassembled WGS sequence"/>
</dbReference>